<dbReference type="AlphaFoldDB" id="A0A1H0LNW9"/>
<dbReference type="Proteomes" id="UP000199651">
    <property type="component" value="Unassembled WGS sequence"/>
</dbReference>
<dbReference type="SUPFAM" id="SSF160631">
    <property type="entry name" value="SMI1/KNR4-like"/>
    <property type="match status" value="1"/>
</dbReference>
<proteinExistence type="predicted"/>
<evidence type="ECO:0000313" key="2">
    <source>
        <dbReference type="Proteomes" id="UP000199651"/>
    </source>
</evidence>
<protein>
    <submittedName>
        <fullName evidence="1">SMI1-KNR4 cell-wall</fullName>
    </submittedName>
</protein>
<organism evidence="1 2">
    <name type="scientific">Actinokineospora alba</name>
    <dbReference type="NCBI Taxonomy" id="504798"/>
    <lineage>
        <taxon>Bacteria</taxon>
        <taxon>Bacillati</taxon>
        <taxon>Actinomycetota</taxon>
        <taxon>Actinomycetes</taxon>
        <taxon>Pseudonocardiales</taxon>
        <taxon>Pseudonocardiaceae</taxon>
        <taxon>Actinokineospora</taxon>
    </lineage>
</organism>
<dbReference type="InterPro" id="IPR037883">
    <property type="entry name" value="Knr4/Smi1-like_sf"/>
</dbReference>
<dbReference type="Gene3D" id="3.40.1580.10">
    <property type="entry name" value="SMI1/KNR4-like"/>
    <property type="match status" value="1"/>
</dbReference>
<accession>A0A1H0LNW9</accession>
<name>A0A1H0LNW9_9PSEU</name>
<gene>
    <name evidence="1" type="ORF">SAMN05192558_104217</name>
</gene>
<sequence length="240" mass="26397">MGNGCLVSAAMRCTCESWTLRRLRALGLRVRPIAAEIERLRSALEGRHQDPRRDRSRCLQRLEVPVLEGPSGRIWWMTNAVEASERLIELVRGNDDIANHADGCEAGMIAAAESALGAAFPPSYRRLVEEFGTWDIAGEEFLGVYQTPAMGVELLGSVAETLDARSQYGMPSDLIVVMFDGMGGLVVFDSSRVDQEGECPVLVWNPGVVDRESMERVGDDFGSFAFALCQRAVTRWRASG</sequence>
<dbReference type="EMBL" id="FNJB01000004">
    <property type="protein sequence ID" value="SDO69743.1"/>
    <property type="molecule type" value="Genomic_DNA"/>
</dbReference>
<reference evidence="2" key="1">
    <citation type="submission" date="2016-10" db="EMBL/GenBank/DDBJ databases">
        <authorList>
            <person name="Varghese N."/>
            <person name="Submissions S."/>
        </authorList>
    </citation>
    <scope>NUCLEOTIDE SEQUENCE [LARGE SCALE GENOMIC DNA]</scope>
    <source>
        <strain evidence="2">IBRC-M 10655</strain>
    </source>
</reference>
<evidence type="ECO:0000313" key="1">
    <source>
        <dbReference type="EMBL" id="SDO69743.1"/>
    </source>
</evidence>
<keyword evidence="2" id="KW-1185">Reference proteome</keyword>
<dbReference type="Pfam" id="PF14567">
    <property type="entry name" value="SUKH_5"/>
    <property type="match status" value="1"/>
</dbReference>